<gene>
    <name evidence="1" type="ORF">RHMOL_Rhmol09G0021300</name>
</gene>
<keyword evidence="2" id="KW-1185">Reference proteome</keyword>
<reference evidence="1" key="1">
    <citation type="submission" date="2022-02" db="EMBL/GenBank/DDBJ databases">
        <title>Plant Genome Project.</title>
        <authorList>
            <person name="Zhang R.-G."/>
        </authorList>
    </citation>
    <scope>NUCLEOTIDE SEQUENCE</scope>
    <source>
        <strain evidence="1">AT1</strain>
    </source>
</reference>
<name>A0ACC0M9G2_RHOML</name>
<comment type="caution">
    <text evidence="1">The sequence shown here is derived from an EMBL/GenBank/DDBJ whole genome shotgun (WGS) entry which is preliminary data.</text>
</comment>
<proteinExistence type="predicted"/>
<evidence type="ECO:0000313" key="1">
    <source>
        <dbReference type="EMBL" id="KAI8537406.1"/>
    </source>
</evidence>
<sequence length="55" mass="6012">MFPRTRLNGRRPELDRETQSRAVESTEGAPRQASAATRGTGREDQGNAGAELRQA</sequence>
<organism evidence="1 2">
    <name type="scientific">Rhododendron molle</name>
    <name type="common">Chinese azalea</name>
    <name type="synonym">Azalea mollis</name>
    <dbReference type="NCBI Taxonomy" id="49168"/>
    <lineage>
        <taxon>Eukaryota</taxon>
        <taxon>Viridiplantae</taxon>
        <taxon>Streptophyta</taxon>
        <taxon>Embryophyta</taxon>
        <taxon>Tracheophyta</taxon>
        <taxon>Spermatophyta</taxon>
        <taxon>Magnoliopsida</taxon>
        <taxon>eudicotyledons</taxon>
        <taxon>Gunneridae</taxon>
        <taxon>Pentapetalae</taxon>
        <taxon>asterids</taxon>
        <taxon>Ericales</taxon>
        <taxon>Ericaceae</taxon>
        <taxon>Ericoideae</taxon>
        <taxon>Rhodoreae</taxon>
        <taxon>Rhododendron</taxon>
    </lineage>
</organism>
<accession>A0ACC0M9G2</accession>
<evidence type="ECO:0000313" key="2">
    <source>
        <dbReference type="Proteomes" id="UP001062846"/>
    </source>
</evidence>
<dbReference type="Proteomes" id="UP001062846">
    <property type="component" value="Chromosome 9"/>
</dbReference>
<dbReference type="EMBL" id="CM046396">
    <property type="protein sequence ID" value="KAI8537406.1"/>
    <property type="molecule type" value="Genomic_DNA"/>
</dbReference>
<protein>
    <submittedName>
        <fullName evidence="1">Uncharacterized protein</fullName>
    </submittedName>
</protein>